<dbReference type="PANTHER" id="PTHR10165">
    <property type="entry name" value="LIPID PHOSPHATE PHOSPHATASE"/>
    <property type="match status" value="1"/>
</dbReference>
<dbReference type="Proteomes" id="UP000094043">
    <property type="component" value="Chromosome 6"/>
</dbReference>
<dbReference type="GO" id="GO:0006644">
    <property type="term" value="P:phospholipid metabolic process"/>
    <property type="evidence" value="ECO:0007669"/>
    <property type="project" value="InterPro"/>
</dbReference>
<dbReference type="EMBL" id="CP143789">
    <property type="protein sequence ID" value="WVN89661.1"/>
    <property type="molecule type" value="Genomic_DNA"/>
</dbReference>
<feature type="transmembrane region" description="Helical" evidence="7">
    <location>
        <begin position="225"/>
        <end position="243"/>
    </location>
</feature>
<feature type="transmembrane region" description="Helical" evidence="7">
    <location>
        <begin position="57"/>
        <end position="77"/>
    </location>
</feature>
<protein>
    <recommendedName>
        <fullName evidence="9">Phosphatidic acid phosphatase type 2/haloperoxidase domain-containing protein</fullName>
    </recommendedName>
</protein>
<feature type="signal peptide" evidence="8">
    <location>
        <begin position="1"/>
        <end position="18"/>
    </location>
</feature>
<evidence type="ECO:0000256" key="8">
    <source>
        <dbReference type="SAM" id="SignalP"/>
    </source>
</evidence>
<dbReference type="SUPFAM" id="SSF48317">
    <property type="entry name" value="Acid phosphatase/Vanadium-dependent haloperoxidase"/>
    <property type="match status" value="1"/>
</dbReference>
<keyword evidence="11" id="KW-1185">Reference proteome</keyword>
<dbReference type="Gene3D" id="1.20.144.10">
    <property type="entry name" value="Phosphatidic acid phosphatase type 2/haloperoxidase"/>
    <property type="match status" value="1"/>
</dbReference>
<evidence type="ECO:0000256" key="2">
    <source>
        <dbReference type="ARBA" id="ARBA00008816"/>
    </source>
</evidence>
<evidence type="ECO:0000313" key="11">
    <source>
        <dbReference type="Proteomes" id="UP000094043"/>
    </source>
</evidence>
<dbReference type="AlphaFoldDB" id="A0AAJ8JW96"/>
<evidence type="ECO:0000256" key="5">
    <source>
        <dbReference type="ARBA" id="ARBA00023136"/>
    </source>
</evidence>
<reference evidence="10" key="2">
    <citation type="journal article" date="2022" name="Elife">
        <title>Obligate sexual reproduction of a homothallic fungus closely related to the Cryptococcus pathogenic species complex.</title>
        <authorList>
            <person name="Passer A.R."/>
            <person name="Clancey S.A."/>
            <person name="Shea T."/>
            <person name="David-Palma M."/>
            <person name="Averette A.F."/>
            <person name="Boekhout T."/>
            <person name="Porcel B.M."/>
            <person name="Nowrousian M."/>
            <person name="Cuomo C.A."/>
            <person name="Sun S."/>
            <person name="Heitman J."/>
            <person name="Coelho M.A."/>
        </authorList>
    </citation>
    <scope>NUCLEOTIDE SEQUENCE</scope>
    <source>
        <strain evidence="10">CBS 7841</strain>
    </source>
</reference>
<dbReference type="GO" id="GO:0016020">
    <property type="term" value="C:membrane"/>
    <property type="evidence" value="ECO:0007669"/>
    <property type="project" value="UniProtKB-SubCell"/>
</dbReference>
<gene>
    <name evidence="10" type="ORF">L203_104891</name>
</gene>
<feature type="transmembrane region" description="Helical" evidence="7">
    <location>
        <begin position="255"/>
        <end position="274"/>
    </location>
</feature>
<dbReference type="SMART" id="SM00014">
    <property type="entry name" value="acidPPc"/>
    <property type="match status" value="1"/>
</dbReference>
<feature type="transmembrane region" description="Helical" evidence="7">
    <location>
        <begin position="195"/>
        <end position="213"/>
    </location>
</feature>
<feature type="region of interest" description="Disordered" evidence="6">
    <location>
        <begin position="290"/>
        <end position="321"/>
    </location>
</feature>
<dbReference type="InterPro" id="IPR043216">
    <property type="entry name" value="PAP-like"/>
</dbReference>
<evidence type="ECO:0000313" key="10">
    <source>
        <dbReference type="EMBL" id="WVN89661.1"/>
    </source>
</evidence>
<dbReference type="PANTHER" id="PTHR10165:SF35">
    <property type="entry name" value="RE23632P"/>
    <property type="match status" value="1"/>
</dbReference>
<evidence type="ECO:0000256" key="3">
    <source>
        <dbReference type="ARBA" id="ARBA00022692"/>
    </source>
</evidence>
<proteinExistence type="inferred from homology"/>
<evidence type="ECO:0000256" key="4">
    <source>
        <dbReference type="ARBA" id="ARBA00022989"/>
    </source>
</evidence>
<dbReference type="Pfam" id="PF01569">
    <property type="entry name" value="PAP2"/>
    <property type="match status" value="1"/>
</dbReference>
<dbReference type="CDD" id="cd03390">
    <property type="entry name" value="PAP2_containing_1_like"/>
    <property type="match status" value="1"/>
</dbReference>
<evidence type="ECO:0000256" key="7">
    <source>
        <dbReference type="SAM" id="Phobius"/>
    </source>
</evidence>
<reference evidence="10" key="1">
    <citation type="submission" date="2016-06" db="EMBL/GenBank/DDBJ databases">
        <authorList>
            <person name="Cuomo C."/>
            <person name="Litvintseva A."/>
            <person name="Heitman J."/>
            <person name="Chen Y."/>
            <person name="Sun S."/>
            <person name="Springer D."/>
            <person name="Dromer F."/>
            <person name="Young S."/>
            <person name="Zeng Q."/>
            <person name="Chapman S."/>
            <person name="Gujja S."/>
            <person name="Saif S."/>
            <person name="Birren B."/>
        </authorList>
    </citation>
    <scope>NUCLEOTIDE SEQUENCE</scope>
    <source>
        <strain evidence="10">CBS 7841</strain>
    </source>
</reference>
<evidence type="ECO:0000256" key="1">
    <source>
        <dbReference type="ARBA" id="ARBA00004141"/>
    </source>
</evidence>
<comment type="similarity">
    <text evidence="2">Belongs to the PA-phosphatase related phosphoesterase family.</text>
</comment>
<keyword evidence="5 7" id="KW-0472">Membrane</keyword>
<dbReference type="GO" id="GO:0046839">
    <property type="term" value="P:phospholipid dephosphorylation"/>
    <property type="evidence" value="ECO:0007669"/>
    <property type="project" value="TreeGrafter"/>
</dbReference>
<keyword evidence="8" id="KW-0732">Signal</keyword>
<dbReference type="GO" id="GO:0008195">
    <property type="term" value="F:phosphatidate phosphatase activity"/>
    <property type="evidence" value="ECO:0007669"/>
    <property type="project" value="TreeGrafter"/>
</dbReference>
<dbReference type="RefSeq" id="XP_066070361.1">
    <property type="nucleotide sequence ID" value="XM_066214264.1"/>
</dbReference>
<organism evidence="10 11">
    <name type="scientific">Cryptococcus depauperatus CBS 7841</name>
    <dbReference type="NCBI Taxonomy" id="1295531"/>
    <lineage>
        <taxon>Eukaryota</taxon>
        <taxon>Fungi</taxon>
        <taxon>Dikarya</taxon>
        <taxon>Basidiomycota</taxon>
        <taxon>Agaricomycotina</taxon>
        <taxon>Tremellomycetes</taxon>
        <taxon>Tremellales</taxon>
        <taxon>Cryptococcaceae</taxon>
        <taxon>Cryptococcus</taxon>
    </lineage>
</organism>
<evidence type="ECO:0000256" key="6">
    <source>
        <dbReference type="SAM" id="MobiDB-lite"/>
    </source>
</evidence>
<comment type="subcellular location">
    <subcellularLocation>
        <location evidence="1">Membrane</location>
        <topology evidence="1">Multi-pass membrane protein</topology>
    </subcellularLocation>
</comment>
<dbReference type="InterPro" id="IPR000326">
    <property type="entry name" value="PAP2/HPO"/>
</dbReference>
<sequence length="321" mass="35341">MPAFTNAILFCFPAASLGASSTELPLYARNDLTQRRKRGSDGEQPVDYVPATLKAVVASYFPDWMLVLALLGMQILLNKSSGHQREFSLTDISIQHSYAEHERVPPGLLAFVSVGVPLIVLVPLGALVARNAWDMHNSILVIKMSVGRPRPDLIARCLPVKGAADHPVFGLSTVAICTNPDQFLLKDGFKSFPSGHSSLSFAGLGFLSLYLAGKMHLWDIRGHRTRAWAALVPLLGGAMVAISRTRDNRHHWQDIVIGSLLGVFISWVSYRTYYPQLSHRQCHLPLAPRADPDAFEDSMQDDDTEGDSVELLSGERRNETA</sequence>
<keyword evidence="3 7" id="KW-0812">Transmembrane</keyword>
<dbReference type="KEGG" id="cdep:91089100"/>
<accession>A0AAJ8JW96</accession>
<feature type="domain" description="Phosphatidic acid phosphatase type 2/haloperoxidase" evidence="9">
    <location>
        <begin position="121"/>
        <end position="270"/>
    </location>
</feature>
<evidence type="ECO:0000259" key="9">
    <source>
        <dbReference type="SMART" id="SM00014"/>
    </source>
</evidence>
<feature type="transmembrane region" description="Helical" evidence="7">
    <location>
        <begin position="108"/>
        <end position="129"/>
    </location>
</feature>
<dbReference type="GeneID" id="91089100"/>
<dbReference type="InterPro" id="IPR036938">
    <property type="entry name" value="PAP2/HPO_sf"/>
</dbReference>
<feature type="chain" id="PRO_5042493756" description="Phosphatidic acid phosphatase type 2/haloperoxidase domain-containing protein" evidence="8">
    <location>
        <begin position="19"/>
        <end position="321"/>
    </location>
</feature>
<feature type="compositionally biased region" description="Acidic residues" evidence="6">
    <location>
        <begin position="293"/>
        <end position="308"/>
    </location>
</feature>
<name>A0AAJ8JW96_9TREE</name>
<keyword evidence="4 7" id="KW-1133">Transmembrane helix</keyword>
<reference evidence="10" key="3">
    <citation type="submission" date="2024-01" db="EMBL/GenBank/DDBJ databases">
        <authorList>
            <person name="Coelho M.A."/>
            <person name="David-Palma M."/>
            <person name="Shea T."/>
            <person name="Sun S."/>
            <person name="Cuomo C.A."/>
            <person name="Heitman J."/>
        </authorList>
    </citation>
    <scope>NUCLEOTIDE SEQUENCE</scope>
    <source>
        <strain evidence="10">CBS 7841</strain>
    </source>
</reference>